<protein>
    <submittedName>
        <fullName evidence="2">Uncharacterized protein</fullName>
    </submittedName>
</protein>
<dbReference type="AlphaFoldDB" id="A0AA38R8V8"/>
<evidence type="ECO:0000256" key="1">
    <source>
        <dbReference type="SAM" id="MobiDB-lite"/>
    </source>
</evidence>
<gene>
    <name evidence="2" type="ORF">NKR23_g10909</name>
</gene>
<feature type="region of interest" description="Disordered" evidence="1">
    <location>
        <begin position="236"/>
        <end position="282"/>
    </location>
</feature>
<evidence type="ECO:0000313" key="2">
    <source>
        <dbReference type="EMBL" id="KAJ9133149.1"/>
    </source>
</evidence>
<organism evidence="2 3">
    <name type="scientific">Pleurostoma richardsiae</name>
    <dbReference type="NCBI Taxonomy" id="41990"/>
    <lineage>
        <taxon>Eukaryota</taxon>
        <taxon>Fungi</taxon>
        <taxon>Dikarya</taxon>
        <taxon>Ascomycota</taxon>
        <taxon>Pezizomycotina</taxon>
        <taxon>Sordariomycetes</taxon>
        <taxon>Sordariomycetidae</taxon>
        <taxon>Calosphaeriales</taxon>
        <taxon>Pleurostomataceae</taxon>
        <taxon>Pleurostoma</taxon>
    </lineage>
</organism>
<comment type="caution">
    <text evidence="2">The sequence shown here is derived from an EMBL/GenBank/DDBJ whole genome shotgun (WGS) entry which is preliminary data.</text>
</comment>
<keyword evidence="3" id="KW-1185">Reference proteome</keyword>
<name>A0AA38R8V8_9PEZI</name>
<sequence>MSSAQVLTPPTTPRRALTSVGDAAAVSVNCTALRRICQGELDVHVLDDVLVVLSTFDEQYPAIACKATDLVRRAVGLVKCYLQNTIEPQQGETHGEDNTETIPPLILATFELAKEVASWYDTNRNPLLEWDDRELQSTLGKLTCAVKTDDLDEVHSFFCGMLVSYHELLESMKPPEFTTLSRLVAHHKGESVALIAQAIDGLTRTYDTRFPEDAEPLTAAFTAWLASVGLALEKRELKEGDEDEEDGDGSDGDEDEQDAEKDDNHSDRSGGENSAASNGEKEPFVATPFAEWLATRQVTADARGLDEVRRFMVRFSGETGDSAGLLQSVGTAAACAVPELMVAFERAMCGTFLGKEDETASVISAQLAAVVLDGPEVFRKPKPTNHGCQELSHATHEV</sequence>
<feature type="compositionally biased region" description="Acidic residues" evidence="1">
    <location>
        <begin position="239"/>
        <end position="261"/>
    </location>
</feature>
<evidence type="ECO:0000313" key="3">
    <source>
        <dbReference type="Proteomes" id="UP001174694"/>
    </source>
</evidence>
<accession>A0AA38R8V8</accession>
<proteinExistence type="predicted"/>
<dbReference type="Proteomes" id="UP001174694">
    <property type="component" value="Unassembled WGS sequence"/>
</dbReference>
<reference evidence="2" key="1">
    <citation type="submission" date="2022-07" db="EMBL/GenBank/DDBJ databases">
        <title>Fungi with potential for degradation of polypropylene.</title>
        <authorList>
            <person name="Gostincar C."/>
        </authorList>
    </citation>
    <scope>NUCLEOTIDE SEQUENCE</scope>
    <source>
        <strain evidence="2">EXF-13308</strain>
    </source>
</reference>
<dbReference type="EMBL" id="JANBVO010000052">
    <property type="protein sequence ID" value="KAJ9133149.1"/>
    <property type="molecule type" value="Genomic_DNA"/>
</dbReference>